<organism evidence="2 3">
    <name type="scientific">Bombardia bombarda</name>
    <dbReference type="NCBI Taxonomy" id="252184"/>
    <lineage>
        <taxon>Eukaryota</taxon>
        <taxon>Fungi</taxon>
        <taxon>Dikarya</taxon>
        <taxon>Ascomycota</taxon>
        <taxon>Pezizomycotina</taxon>
        <taxon>Sordariomycetes</taxon>
        <taxon>Sordariomycetidae</taxon>
        <taxon>Sordariales</taxon>
        <taxon>Lasiosphaeriaceae</taxon>
        <taxon>Bombardia</taxon>
    </lineage>
</organism>
<proteinExistence type="predicted"/>
<gene>
    <name evidence="2" type="ORF">B0T17DRAFT_596442</name>
</gene>
<comment type="caution">
    <text evidence="2">The sequence shown here is derived from an EMBL/GenBank/DDBJ whole genome shotgun (WGS) entry which is preliminary data.</text>
</comment>
<reference evidence="2" key="1">
    <citation type="submission" date="2023-06" db="EMBL/GenBank/DDBJ databases">
        <title>Genome-scale phylogeny and comparative genomics of the fungal order Sordariales.</title>
        <authorList>
            <consortium name="Lawrence Berkeley National Laboratory"/>
            <person name="Hensen N."/>
            <person name="Bonometti L."/>
            <person name="Westerberg I."/>
            <person name="Brannstrom I.O."/>
            <person name="Guillou S."/>
            <person name="Cros-Aarteil S."/>
            <person name="Calhoun S."/>
            <person name="Haridas S."/>
            <person name="Kuo A."/>
            <person name="Mondo S."/>
            <person name="Pangilinan J."/>
            <person name="Riley R."/>
            <person name="LaButti K."/>
            <person name="Andreopoulos B."/>
            <person name="Lipzen A."/>
            <person name="Chen C."/>
            <person name="Yanf M."/>
            <person name="Daum C."/>
            <person name="Ng V."/>
            <person name="Clum A."/>
            <person name="Steindorff A."/>
            <person name="Ohm R."/>
            <person name="Martin F."/>
            <person name="Silar P."/>
            <person name="Natvig D."/>
            <person name="Lalanne C."/>
            <person name="Gautier V."/>
            <person name="Ament-velasquez S.L."/>
            <person name="Kruys A."/>
            <person name="Hutchinson M.I."/>
            <person name="Powell A.J."/>
            <person name="Barry K."/>
            <person name="Miller A.N."/>
            <person name="Grigoriev I.V."/>
            <person name="Debuchy R."/>
            <person name="Gladieux P."/>
            <person name="Thoren M.H."/>
            <person name="Johannesson H."/>
        </authorList>
    </citation>
    <scope>NUCLEOTIDE SEQUENCE</scope>
    <source>
        <strain evidence="2">SMH3391-2</strain>
    </source>
</reference>
<keyword evidence="1" id="KW-0732">Signal</keyword>
<evidence type="ECO:0000313" key="3">
    <source>
        <dbReference type="Proteomes" id="UP001174934"/>
    </source>
</evidence>
<dbReference type="EMBL" id="JAULSR010000001">
    <property type="protein sequence ID" value="KAK0637080.1"/>
    <property type="molecule type" value="Genomic_DNA"/>
</dbReference>
<name>A0AA39XQ48_9PEZI</name>
<evidence type="ECO:0000313" key="2">
    <source>
        <dbReference type="EMBL" id="KAK0637080.1"/>
    </source>
</evidence>
<dbReference type="Proteomes" id="UP001174934">
    <property type="component" value="Unassembled WGS sequence"/>
</dbReference>
<feature type="chain" id="PRO_5041324685" evidence="1">
    <location>
        <begin position="17"/>
        <end position="251"/>
    </location>
</feature>
<protein>
    <submittedName>
        <fullName evidence="2">Uncharacterized protein</fullName>
    </submittedName>
</protein>
<dbReference type="AlphaFoldDB" id="A0AA39XQ48"/>
<evidence type="ECO:0000256" key="1">
    <source>
        <dbReference type="SAM" id="SignalP"/>
    </source>
</evidence>
<accession>A0AA39XQ48</accession>
<keyword evidence="3" id="KW-1185">Reference proteome</keyword>
<feature type="signal peptide" evidence="1">
    <location>
        <begin position="1"/>
        <end position="16"/>
    </location>
</feature>
<sequence length="251" mass="26735">MSKVQVLLVSSGMVLGQFSIEGHSPAASTTGMGLSKLKNFVGTGSSGNASTSAAAFLPAGTFVANGGRGAAAHEGSGGAGARGLAGLAILRMAAMDLHASPNGAGIESLFHQSLLPLSSDFGEFNPGIIVDIEWRNRANIHLGHGLFRSRERSRCHVYFAACDLDVKATPGVGIIIIIANANQAAELKKAAARLHDQVEEIKKQRREETTLIWFLNEPIRRFGDVEKKMDCHELALKVETKVARRATFCRT</sequence>